<dbReference type="GeneID" id="40089554"/>
<name>A0A223LFF4_9CAUD</name>
<sequence length="111" mass="13220">MKFPRDLLQTMTYEDKIDVEVGDWGFTEPFVIESVKNEVYDERRWPTVYQQILAVTRPGDETPRYFETEYAKGATEMQDETPYEDDDDEILLDEVFPVEVKVIQYRRKPNA</sequence>
<dbReference type="KEGG" id="vg:40089554"/>
<proteinExistence type="predicted"/>
<dbReference type="RefSeq" id="YP_009613184.1">
    <property type="nucleotide sequence ID" value="NC_042019.1"/>
</dbReference>
<dbReference type="Proteomes" id="UP000221110">
    <property type="component" value="Segment"/>
</dbReference>
<dbReference type="EMBL" id="MF479730">
    <property type="protein sequence ID" value="ASU00733.1"/>
    <property type="molecule type" value="Genomic_DNA"/>
</dbReference>
<organism evidence="1 2">
    <name type="scientific">Aeromonas phage AS-gz</name>
    <dbReference type="NCBI Taxonomy" id="2026082"/>
    <lineage>
        <taxon>Viruses</taxon>
        <taxon>Duplodnaviria</taxon>
        <taxon>Heunggongvirae</taxon>
        <taxon>Uroviricota</taxon>
        <taxon>Caudoviricetes</taxon>
        <taxon>Pantevenvirales</taxon>
        <taxon>Straboviridae</taxon>
        <taxon>Tulanevirus</taxon>
        <taxon>Tulanevirus asgz</taxon>
    </lineage>
</organism>
<accession>A0A223LFF4</accession>
<evidence type="ECO:0000313" key="1">
    <source>
        <dbReference type="EMBL" id="ASU00733.1"/>
    </source>
</evidence>
<reference evidence="1 2" key="1">
    <citation type="submission" date="2017-07" db="EMBL/GenBank/DDBJ databases">
        <title>In vitro design and evaluation of phage cocktails against multidrug-resistant Aeromonas salmonicida.</title>
        <authorList>
            <person name="Chen L."/>
            <person name="Yuan S."/>
            <person name="Ma Y."/>
        </authorList>
    </citation>
    <scope>NUCLEOTIDE SEQUENCE [LARGE SCALE GENOMIC DNA]</scope>
</reference>
<protein>
    <submittedName>
        <fullName evidence="1">Uncharacterized protein</fullName>
    </submittedName>
</protein>
<evidence type="ECO:0000313" key="2">
    <source>
        <dbReference type="Proteomes" id="UP000221110"/>
    </source>
</evidence>
<keyword evidence="2" id="KW-1185">Reference proteome</keyword>